<comment type="subcellular location">
    <subcellularLocation>
        <location evidence="1 5 6">Nucleus</location>
    </subcellularLocation>
</comment>
<dbReference type="GO" id="GO:0000981">
    <property type="term" value="F:DNA-binding transcription factor activity, RNA polymerase II-specific"/>
    <property type="evidence" value="ECO:0007669"/>
    <property type="project" value="TreeGrafter"/>
</dbReference>
<dbReference type="SMART" id="SM00389">
    <property type="entry name" value="HOX"/>
    <property type="match status" value="1"/>
</dbReference>
<keyword evidence="3 5" id="KW-0371">Homeobox</keyword>
<accession>A0A8H7NFV9</accession>
<evidence type="ECO:0000256" key="2">
    <source>
        <dbReference type="ARBA" id="ARBA00023125"/>
    </source>
</evidence>
<dbReference type="InterPro" id="IPR050453">
    <property type="entry name" value="LIM_Homeobox_TF"/>
</dbReference>
<proteinExistence type="predicted"/>
<organism evidence="10 11">
    <name type="scientific">Bionectria ochroleuca</name>
    <name type="common">Gliocladium roseum</name>
    <dbReference type="NCBI Taxonomy" id="29856"/>
    <lineage>
        <taxon>Eukaryota</taxon>
        <taxon>Fungi</taxon>
        <taxon>Dikarya</taxon>
        <taxon>Ascomycota</taxon>
        <taxon>Pezizomycotina</taxon>
        <taxon>Sordariomycetes</taxon>
        <taxon>Hypocreomycetidae</taxon>
        <taxon>Hypocreales</taxon>
        <taxon>Bionectriaceae</taxon>
        <taxon>Clonostachys</taxon>
    </lineage>
</organism>
<evidence type="ECO:0000256" key="1">
    <source>
        <dbReference type="ARBA" id="ARBA00004123"/>
    </source>
</evidence>
<feature type="compositionally biased region" description="Polar residues" evidence="7">
    <location>
        <begin position="80"/>
        <end position="91"/>
    </location>
</feature>
<dbReference type="GO" id="GO:0005634">
    <property type="term" value="C:nucleus"/>
    <property type="evidence" value="ECO:0007669"/>
    <property type="project" value="UniProtKB-SubCell"/>
</dbReference>
<reference evidence="10" key="1">
    <citation type="submission" date="2020-10" db="EMBL/GenBank/DDBJ databases">
        <title>High-Quality Genome Resource of Clonostachys rosea strain S41 by Oxford Nanopore Long-Read Sequencing.</title>
        <authorList>
            <person name="Wang H."/>
        </authorList>
    </citation>
    <scope>NUCLEOTIDE SEQUENCE</scope>
    <source>
        <strain evidence="10">S41</strain>
    </source>
</reference>
<evidence type="ECO:0000259" key="9">
    <source>
        <dbReference type="PROSITE" id="PS50071"/>
    </source>
</evidence>
<evidence type="ECO:0000313" key="11">
    <source>
        <dbReference type="Proteomes" id="UP000616885"/>
    </source>
</evidence>
<dbReference type="GO" id="GO:0000977">
    <property type="term" value="F:RNA polymerase II transcription regulatory region sequence-specific DNA binding"/>
    <property type="evidence" value="ECO:0007669"/>
    <property type="project" value="TreeGrafter"/>
</dbReference>
<sequence length="577" mass="63895">MLATQFRDTEHSLWRLDRPSQPLRGLSSPRMSTLFASSLPSRQSGWQSRYPDQQSDEGAKSEVRLSPSAMEEKTAAIPNLESNQPRVSSFSGAILPQPTAYKASLSERSARSLVHGDGSSSGGNLPERSESGGITVVPRTETSLKDDHDDYMDDDDLFDGESEHSQRLRSASERVAARRKMKRFRLTHQQTRFLMSEFVKQPHPDAAHRDRLSRQIPGLSPRQVQVWFQNRRAKIKRLNVEDRDRVIRMRAVPDEFDTVQALHSPYGAVHGYAHSLSTSPDLGQQGYNRGSMARQLMVDVRRSNLEGRTSPGLTPPFDGVGFGHGAGNSDVASNISSSSSERFPYYITSSLGANSRMSTPFQGIRPLPSPHFRDSGARPRANSGHSSMADCQQPIYPAPSSGYDGEYYSAGPSNSPSGIGLESRTRFTPATTFSAGLEPGNQYRPGGHSSTETSGLSGQDRSGSPQYTNASMYPTSYPRPKFRTQTVSSRGHLGTAPHTILSRLLRLWLLRATSNMAVPTLRWADITSQLSCHTPTIKGLLSFISPRGRIHTGGHYILMFQLLFYFFQSFMCIYCHT</sequence>
<evidence type="ECO:0000256" key="3">
    <source>
        <dbReference type="ARBA" id="ARBA00023155"/>
    </source>
</evidence>
<dbReference type="Proteomes" id="UP000616885">
    <property type="component" value="Unassembled WGS sequence"/>
</dbReference>
<protein>
    <recommendedName>
        <fullName evidence="9">Homeobox domain-containing protein</fullName>
    </recommendedName>
</protein>
<feature type="transmembrane region" description="Helical" evidence="8">
    <location>
        <begin position="556"/>
        <end position="575"/>
    </location>
</feature>
<comment type="caution">
    <text evidence="10">The sequence shown here is derived from an EMBL/GenBank/DDBJ whole genome shotgun (WGS) entry which is preliminary data.</text>
</comment>
<evidence type="ECO:0000256" key="8">
    <source>
        <dbReference type="SAM" id="Phobius"/>
    </source>
</evidence>
<feature type="compositionally biased region" description="Polar residues" evidence="7">
    <location>
        <begin position="448"/>
        <end position="474"/>
    </location>
</feature>
<dbReference type="SUPFAM" id="SSF46689">
    <property type="entry name" value="Homeodomain-like"/>
    <property type="match status" value="1"/>
</dbReference>
<keyword evidence="8" id="KW-1133">Transmembrane helix</keyword>
<evidence type="ECO:0000256" key="7">
    <source>
        <dbReference type="SAM" id="MobiDB-lite"/>
    </source>
</evidence>
<evidence type="ECO:0000256" key="5">
    <source>
        <dbReference type="PROSITE-ProRule" id="PRU00108"/>
    </source>
</evidence>
<evidence type="ECO:0000256" key="6">
    <source>
        <dbReference type="RuleBase" id="RU000682"/>
    </source>
</evidence>
<evidence type="ECO:0000256" key="4">
    <source>
        <dbReference type="ARBA" id="ARBA00023242"/>
    </source>
</evidence>
<feature type="region of interest" description="Disordered" evidence="7">
    <location>
        <begin position="106"/>
        <end position="166"/>
    </location>
</feature>
<keyword evidence="4 5" id="KW-0539">Nucleus</keyword>
<dbReference type="InterPro" id="IPR009057">
    <property type="entry name" value="Homeodomain-like_sf"/>
</dbReference>
<dbReference type="PROSITE" id="PS50071">
    <property type="entry name" value="HOMEOBOX_2"/>
    <property type="match status" value="1"/>
</dbReference>
<dbReference type="InterPro" id="IPR001356">
    <property type="entry name" value="HD"/>
</dbReference>
<keyword evidence="8" id="KW-0472">Membrane</keyword>
<feature type="compositionally biased region" description="Polar residues" evidence="7">
    <location>
        <begin position="38"/>
        <end position="53"/>
    </location>
</feature>
<keyword evidence="2 5" id="KW-0238">DNA-binding</keyword>
<dbReference type="PANTHER" id="PTHR24208:SF166">
    <property type="entry name" value="LIM HOMEOBOX TRANSCRIPTION FACTOR 1 ALPHA, ISOFORM B"/>
    <property type="match status" value="1"/>
</dbReference>
<dbReference type="Pfam" id="PF00046">
    <property type="entry name" value="Homeodomain"/>
    <property type="match status" value="1"/>
</dbReference>
<feature type="region of interest" description="Disordered" evidence="7">
    <location>
        <begin position="367"/>
        <end position="479"/>
    </location>
</feature>
<feature type="compositionally biased region" description="Acidic residues" evidence="7">
    <location>
        <begin position="149"/>
        <end position="160"/>
    </location>
</feature>
<dbReference type="PANTHER" id="PTHR24208">
    <property type="entry name" value="LIM/HOMEOBOX PROTEIN LHX"/>
    <property type="match status" value="1"/>
</dbReference>
<gene>
    <name evidence="10" type="ORF">IM811_010620</name>
</gene>
<name>A0A8H7NFV9_BIOOC</name>
<dbReference type="EMBL" id="JADCTT010000003">
    <property type="protein sequence ID" value="KAF9755179.1"/>
    <property type="molecule type" value="Genomic_DNA"/>
</dbReference>
<evidence type="ECO:0000313" key="10">
    <source>
        <dbReference type="EMBL" id="KAF9755179.1"/>
    </source>
</evidence>
<dbReference type="AlphaFoldDB" id="A0A8H7NFV9"/>
<keyword evidence="8" id="KW-0812">Transmembrane</keyword>
<dbReference type="CDD" id="cd00086">
    <property type="entry name" value="homeodomain"/>
    <property type="match status" value="1"/>
</dbReference>
<feature type="DNA-binding region" description="Homeobox" evidence="5">
    <location>
        <begin position="179"/>
        <end position="239"/>
    </location>
</feature>
<feature type="region of interest" description="Disordered" evidence="7">
    <location>
        <begin position="38"/>
        <end position="91"/>
    </location>
</feature>
<feature type="domain" description="Homeobox" evidence="9">
    <location>
        <begin position="177"/>
        <end position="238"/>
    </location>
</feature>
<dbReference type="Gene3D" id="1.10.10.60">
    <property type="entry name" value="Homeodomain-like"/>
    <property type="match status" value="1"/>
</dbReference>